<dbReference type="GO" id="GO:0004715">
    <property type="term" value="F:non-membrane spanning protein tyrosine kinase activity"/>
    <property type="evidence" value="ECO:0007669"/>
    <property type="project" value="UniProtKB-EC"/>
</dbReference>
<dbReference type="Proteomes" id="UP000002429">
    <property type="component" value="Plasmid megaplasmid"/>
</dbReference>
<evidence type="ECO:0000256" key="6">
    <source>
        <dbReference type="SAM" id="Coils"/>
    </source>
</evidence>
<dbReference type="InterPro" id="IPR027417">
    <property type="entry name" value="P-loop_NTPase"/>
</dbReference>
<keyword evidence="2" id="KW-0547">Nucleotide-binding</keyword>
<dbReference type="PANTHER" id="PTHR32309:SF32">
    <property type="entry name" value="TYROSINE-PROTEIN KINASE ETK-RELATED"/>
    <property type="match status" value="1"/>
</dbReference>
<feature type="coiled-coil region" evidence="6">
    <location>
        <begin position="276"/>
        <end position="303"/>
    </location>
</feature>
<dbReference type="EC" id="2.7.10.2" evidence="11"/>
<keyword evidence="1 11" id="KW-0808">Transferase</keyword>
<reference evidence="12" key="1">
    <citation type="journal article" date="2010" name="PLoS ONE">
        <title>The complete genome sequence of Cupriavidus metallidurans strain CH34, a master survivalist in harsh and anthropogenic environments.</title>
        <authorList>
            <person name="Janssen P.J."/>
            <person name="Van Houdt R."/>
            <person name="Moors H."/>
            <person name="Monsieurs P."/>
            <person name="Morin N."/>
            <person name="Michaux A."/>
            <person name="Benotmane M.A."/>
            <person name="Leys N."/>
            <person name="Vallaeys T."/>
            <person name="Lapidus A."/>
            <person name="Monchy S."/>
            <person name="Medigue C."/>
            <person name="Taghavi S."/>
            <person name="McCorkle S."/>
            <person name="Dunn J."/>
            <person name="van der Lelie D."/>
            <person name="Mergeay M."/>
        </authorList>
    </citation>
    <scope>NUCLEOTIDE SEQUENCE [LARGE SCALE GENOMIC DNA]</scope>
    <source>
        <strain evidence="12">ATCC 43123 / DSM 2839 / NBRC 102507 / CH34</strain>
    </source>
</reference>
<feature type="transmembrane region" description="Helical" evidence="8">
    <location>
        <begin position="32"/>
        <end position="51"/>
    </location>
</feature>
<dbReference type="EMBL" id="CP000353">
    <property type="protein sequence ID" value="ABF12703.1"/>
    <property type="molecule type" value="Genomic_DNA"/>
</dbReference>
<keyword evidence="12" id="KW-1185">Reference proteome</keyword>
<keyword evidence="8" id="KW-0812">Transmembrane</keyword>
<feature type="compositionally biased region" description="Low complexity" evidence="7">
    <location>
        <begin position="1"/>
        <end position="17"/>
    </location>
</feature>
<dbReference type="eggNOG" id="COG0489">
    <property type="taxonomic scope" value="Bacteria"/>
</dbReference>
<gene>
    <name evidence="11" type="primary">epsB1</name>
    <name evidence="11" type="ordered locus">Rmet_5844</name>
</gene>
<evidence type="ECO:0000256" key="3">
    <source>
        <dbReference type="ARBA" id="ARBA00022777"/>
    </source>
</evidence>
<dbReference type="NCBIfam" id="TIGR01007">
    <property type="entry name" value="eps_fam"/>
    <property type="match status" value="1"/>
</dbReference>
<evidence type="ECO:0000259" key="10">
    <source>
        <dbReference type="Pfam" id="PF13807"/>
    </source>
</evidence>
<dbReference type="HOGENOM" id="CLU_009912_0_0_4"/>
<feature type="domain" description="Tyrosine-protein kinase G-rich" evidence="10">
    <location>
        <begin position="376"/>
        <end position="454"/>
    </location>
</feature>
<dbReference type="Pfam" id="PF13807">
    <property type="entry name" value="GNVR"/>
    <property type="match status" value="1"/>
</dbReference>
<dbReference type="eggNOG" id="COG3206">
    <property type="taxonomic scope" value="Bacteria"/>
</dbReference>
<feature type="region of interest" description="Disordered" evidence="7">
    <location>
        <begin position="1"/>
        <end position="22"/>
    </location>
</feature>
<dbReference type="InterPro" id="IPR032807">
    <property type="entry name" value="GNVR"/>
</dbReference>
<sequence length="780" mass="83724">MSTMSSAGAMPAPGSSATRKGGRHLRAWMDHAGWIVAAGVIGATIAAMIGISRPNLYDAHTLVQIYQKGDGSGTTQRTEPFDVGMLRSRAVVGPVVERLRLYISVEPLRAPLLGGVAAHFAQAGKLRGPWPERLGYAWGGERVDIRTLDVPERLLNVPMTLEVLPGDAYRLTLDGELVTDGKIGSRVEENGVSILVSRIDARAGTRFTVTRHDTAQTIDTVARELRIGSDGSDTSTVRIAWQSSDRTAVAALINGIADSYITGQAETRRDEAASTLAFLSGELPRVKDELERAEAALTRYRSRTGSMQPSQDAQSYLNSSIDYQKQIAQLKLDRTKLLQRFTEESNEVRTMDSQIQQLTRDRKELDTRMQTLSVSERESVALTRDVKVAEDMYMSLRNRLEQLSLAKLDSTRQTRVVDIALTPVSPIGVGTAPLTMGGGLLGICLAMCVVSVRQRMKPAVATANDAEETLGLAMLGDVAYSREQVELERLLTAKDQDIGTMLALQAPEPGRQVAQALPHGAGDAEPGHWGLHDQYLLARNAPHSMAVEGLRSVRAALHFLRREGSNKVVAVTSPTAGAGKTFVSVNLAVLFAEAGQRVLLVDADLRRGRVSSWFGQPAGPGMAEVLAGRATLVDAARPTVVNGLSILPAGAPPTNPSELLMRPAFADCLRAGAERFDLVLIDTPPVLAVADAMLVANVVGATLLVLRADSTLPSQVEETIKRLTRAGASLSGGILNGVMPKRSNRVGFGTMNPYLGMPTVMPAVRQIAHVPAVEDKTTTS</sequence>
<keyword evidence="4" id="KW-0067">ATP-binding</keyword>
<keyword evidence="6" id="KW-0175">Coiled coil</keyword>
<dbReference type="CDD" id="cd05387">
    <property type="entry name" value="BY-kinase"/>
    <property type="match status" value="1"/>
</dbReference>
<keyword evidence="5 11" id="KW-0829">Tyrosine-protein kinase</keyword>
<feature type="coiled-coil region" evidence="6">
    <location>
        <begin position="348"/>
        <end position="406"/>
    </location>
</feature>
<dbReference type="GO" id="GO:0005524">
    <property type="term" value="F:ATP binding"/>
    <property type="evidence" value="ECO:0007669"/>
    <property type="project" value="UniProtKB-KW"/>
</dbReference>
<evidence type="ECO:0000256" key="7">
    <source>
        <dbReference type="SAM" id="MobiDB-lite"/>
    </source>
</evidence>
<evidence type="ECO:0000256" key="5">
    <source>
        <dbReference type="ARBA" id="ARBA00023137"/>
    </source>
</evidence>
<evidence type="ECO:0000256" key="1">
    <source>
        <dbReference type="ARBA" id="ARBA00022679"/>
    </source>
</evidence>
<dbReference type="InterPro" id="IPR005702">
    <property type="entry name" value="Wzc-like_C"/>
</dbReference>
<evidence type="ECO:0000256" key="4">
    <source>
        <dbReference type="ARBA" id="ARBA00022840"/>
    </source>
</evidence>
<keyword evidence="8" id="KW-0472">Membrane</keyword>
<dbReference type="Pfam" id="PF23607">
    <property type="entry name" value="WZC_N"/>
    <property type="match status" value="1"/>
</dbReference>
<dbReference type="GO" id="GO:0005886">
    <property type="term" value="C:plasma membrane"/>
    <property type="evidence" value="ECO:0007669"/>
    <property type="project" value="TreeGrafter"/>
</dbReference>
<dbReference type="PANTHER" id="PTHR32309">
    <property type="entry name" value="TYROSINE-PROTEIN KINASE"/>
    <property type="match status" value="1"/>
</dbReference>
<keyword evidence="11" id="KW-0614">Plasmid</keyword>
<dbReference type="InterPro" id="IPR050445">
    <property type="entry name" value="Bact_polysacc_biosynth/exp"/>
</dbReference>
<organism evidence="11 12">
    <name type="scientific">Cupriavidus metallidurans (strain ATCC 43123 / DSM 2839 / NBRC 102507 / CH34)</name>
    <name type="common">Ralstonia metallidurans</name>
    <dbReference type="NCBI Taxonomy" id="266264"/>
    <lineage>
        <taxon>Bacteria</taxon>
        <taxon>Pseudomonadati</taxon>
        <taxon>Pseudomonadota</taxon>
        <taxon>Betaproteobacteria</taxon>
        <taxon>Burkholderiales</taxon>
        <taxon>Burkholderiaceae</taxon>
        <taxon>Cupriavidus</taxon>
    </lineage>
</organism>
<proteinExistence type="predicted"/>
<dbReference type="AlphaFoldDB" id="Q1LAX3"/>
<geneLocation type="plasmid" evidence="11 12">
    <name>megaplasmid</name>
</geneLocation>
<dbReference type="InterPro" id="IPR025669">
    <property type="entry name" value="AAA_dom"/>
</dbReference>
<dbReference type="Pfam" id="PF13614">
    <property type="entry name" value="AAA_31"/>
    <property type="match status" value="1"/>
</dbReference>
<accession>Q1LAX3</accession>
<evidence type="ECO:0000256" key="2">
    <source>
        <dbReference type="ARBA" id="ARBA00022741"/>
    </source>
</evidence>
<dbReference type="SUPFAM" id="SSF52540">
    <property type="entry name" value="P-loop containing nucleoside triphosphate hydrolases"/>
    <property type="match status" value="1"/>
</dbReference>
<keyword evidence="3 11" id="KW-0418">Kinase</keyword>
<feature type="domain" description="AAA" evidence="9">
    <location>
        <begin position="567"/>
        <end position="697"/>
    </location>
</feature>
<evidence type="ECO:0000259" key="9">
    <source>
        <dbReference type="Pfam" id="PF13614"/>
    </source>
</evidence>
<evidence type="ECO:0000313" key="12">
    <source>
        <dbReference type="Proteomes" id="UP000002429"/>
    </source>
</evidence>
<keyword evidence="8" id="KW-1133">Transmembrane helix</keyword>
<evidence type="ECO:0000313" key="11">
    <source>
        <dbReference type="EMBL" id="ABF12703.1"/>
    </source>
</evidence>
<evidence type="ECO:0000256" key="8">
    <source>
        <dbReference type="SAM" id="Phobius"/>
    </source>
</evidence>
<dbReference type="Gene3D" id="3.40.50.300">
    <property type="entry name" value="P-loop containing nucleotide triphosphate hydrolases"/>
    <property type="match status" value="1"/>
</dbReference>
<protein>
    <submittedName>
        <fullName evidence="11">Protein-tyrosine kinase</fullName>
        <ecNumber evidence="11">2.7.10.2</ecNumber>
    </submittedName>
</protein>
<dbReference type="KEGG" id="rme:Rmet_5844"/>
<name>Q1LAX3_CUPMC</name>